<reference evidence="1" key="1">
    <citation type="submission" date="2022-12" db="EMBL/GenBank/DDBJ databases">
        <authorList>
            <person name="Alioto T."/>
            <person name="Alioto T."/>
            <person name="Gomez Garrido J."/>
        </authorList>
    </citation>
    <scope>NUCLEOTIDE SEQUENCE</scope>
</reference>
<dbReference type="Proteomes" id="UP001178461">
    <property type="component" value="Chromosome 8"/>
</dbReference>
<gene>
    <name evidence="1" type="ORF">PODLI_1B022630</name>
</gene>
<organism evidence="1 2">
    <name type="scientific">Podarcis lilfordi</name>
    <name type="common">Lilford's wall lizard</name>
    <dbReference type="NCBI Taxonomy" id="74358"/>
    <lineage>
        <taxon>Eukaryota</taxon>
        <taxon>Metazoa</taxon>
        <taxon>Chordata</taxon>
        <taxon>Craniata</taxon>
        <taxon>Vertebrata</taxon>
        <taxon>Euteleostomi</taxon>
        <taxon>Lepidosauria</taxon>
        <taxon>Squamata</taxon>
        <taxon>Bifurcata</taxon>
        <taxon>Unidentata</taxon>
        <taxon>Episquamata</taxon>
        <taxon>Laterata</taxon>
        <taxon>Lacertibaenia</taxon>
        <taxon>Lacertidae</taxon>
        <taxon>Podarcis</taxon>
    </lineage>
</organism>
<dbReference type="AlphaFoldDB" id="A0AA35PF62"/>
<accession>A0AA35PF62</accession>
<name>A0AA35PF62_9SAUR</name>
<keyword evidence="2" id="KW-1185">Reference proteome</keyword>
<evidence type="ECO:0000313" key="1">
    <source>
        <dbReference type="EMBL" id="CAI5783113.1"/>
    </source>
</evidence>
<proteinExistence type="predicted"/>
<dbReference type="EMBL" id="OX395133">
    <property type="protein sequence ID" value="CAI5783113.1"/>
    <property type="molecule type" value="Genomic_DNA"/>
</dbReference>
<sequence length="106" mass="11380">MRQGWDVADTLHAFLLSKRSRNSPVLFHSPPPEVQTNLCLLPSHLSFVPQMFSFCEGISACFQPLCPGLSRLLGKAGAADRAFAISSRKLRKSSRGGSGGAGSFLC</sequence>
<evidence type="ECO:0000313" key="2">
    <source>
        <dbReference type="Proteomes" id="UP001178461"/>
    </source>
</evidence>
<protein>
    <submittedName>
        <fullName evidence="1">Uncharacterized protein</fullName>
    </submittedName>
</protein>